<protein>
    <submittedName>
        <fullName evidence="2">Uncharacterized protein</fullName>
    </submittedName>
</protein>
<feature type="compositionally biased region" description="Polar residues" evidence="1">
    <location>
        <begin position="55"/>
        <end position="69"/>
    </location>
</feature>
<evidence type="ECO:0000313" key="3">
    <source>
        <dbReference type="Proteomes" id="UP000293483"/>
    </source>
</evidence>
<dbReference type="AlphaFoldDB" id="A0A4Q7APW5"/>
<proteinExistence type="predicted"/>
<reference evidence="2 3" key="1">
    <citation type="submission" date="2019-02" db="EMBL/GenBank/DDBJ databases">
        <title>The Batch Genome Submission of Acinetobacter spp. strains.</title>
        <authorList>
            <person name="Qin J."/>
            <person name="Hu Y."/>
            <person name="Ye H."/>
            <person name="Wei L."/>
            <person name="Feng Y."/>
            <person name="Zong Z."/>
        </authorList>
    </citation>
    <scope>NUCLEOTIDE SEQUENCE [LARGE SCALE GENOMIC DNA]</scope>
    <source>
        <strain evidence="2 3">WCHABo060081</strain>
    </source>
</reference>
<gene>
    <name evidence="2" type="ORF">EXE25_14410</name>
</gene>
<dbReference type="EMBL" id="SGSU01000017">
    <property type="protein sequence ID" value="RZG65212.1"/>
    <property type="molecule type" value="Genomic_DNA"/>
</dbReference>
<comment type="caution">
    <text evidence="2">The sequence shown here is derived from an EMBL/GenBank/DDBJ whole genome shotgun (WGS) entry which is preliminary data.</text>
</comment>
<evidence type="ECO:0000313" key="2">
    <source>
        <dbReference type="EMBL" id="RZG65212.1"/>
    </source>
</evidence>
<evidence type="ECO:0000256" key="1">
    <source>
        <dbReference type="SAM" id="MobiDB-lite"/>
    </source>
</evidence>
<organism evidence="2 3">
    <name type="scientific">Acinetobacter bouvetii</name>
    <dbReference type="NCBI Taxonomy" id="202951"/>
    <lineage>
        <taxon>Bacteria</taxon>
        <taxon>Pseudomonadati</taxon>
        <taxon>Pseudomonadota</taxon>
        <taxon>Gammaproteobacteria</taxon>
        <taxon>Moraxellales</taxon>
        <taxon>Moraxellaceae</taxon>
        <taxon>Acinetobacter</taxon>
    </lineage>
</organism>
<name>A0A4Q7APW5_9GAMM</name>
<feature type="region of interest" description="Disordered" evidence="1">
    <location>
        <begin position="55"/>
        <end position="80"/>
    </location>
</feature>
<sequence length="145" mass="16126">MRIYSQILHQLKAGIIGSILLTPLVSYADAKTHLSDHKLETAVRMNGTLNRDALQQASVDAEQSQTKQLEASKEKASSINKQLQENSLDGSAMSDYLLQKKRAGEYMPAGKSADIPDVRRIVHQEKHDNITISYPDGLVVEMKHN</sequence>
<accession>A0A4Q7APW5</accession>
<dbReference type="Proteomes" id="UP000293483">
    <property type="component" value="Unassembled WGS sequence"/>
</dbReference>